<sequence length="348" mass="37814">MHMIHSLGRLALGLSIALLGAQLAIWLKIPLPWMLGPLLLTAATRICHAPSRCAPIFNQFGRWMIGLSLGLYFTPQVAHSLASFWPLMLFGMLYAMALGVFGCWVYQRYGGLDKTTAWFAAAIGSASEMANTAQTYGARVDQVATAHSVRVMLMVVIVPFVFQYFLGAQAAPRPEAQAMQLPGFIWLVAGAWLCGWLFHRLSIPNGWMLGPLAFAMVLTLNGVHLSSLPPWLSWAGQLCIGWSLGDKYRPDFLRSAPRLLVAAAVLSLVGMLSSAGIGWWLSQHVEVSAAALILALVPGGIAEMAITAKVLGLAVPFVTALQVSRMLCVVLTTGWLYRRLIATTQRPK</sequence>
<dbReference type="GO" id="GO:0010468">
    <property type="term" value="P:regulation of gene expression"/>
    <property type="evidence" value="ECO:0007669"/>
    <property type="project" value="InterPro"/>
</dbReference>
<dbReference type="OrthoDB" id="8527964at2"/>
<feature type="transmembrane region" description="Helical" evidence="1">
    <location>
        <begin position="313"/>
        <end position="337"/>
    </location>
</feature>
<feature type="transmembrane region" description="Helical" evidence="1">
    <location>
        <begin position="84"/>
        <end position="106"/>
    </location>
</feature>
<accession>A0A4S5BIJ5</accession>
<protein>
    <submittedName>
        <fullName evidence="2">AbrB family transcriptional regulator</fullName>
    </submittedName>
</protein>
<dbReference type="InterPro" id="IPR007820">
    <property type="entry name" value="AbrB_fam"/>
</dbReference>
<comment type="caution">
    <text evidence="2">The sequence shown here is derived from an EMBL/GenBank/DDBJ whole genome shotgun (WGS) entry which is preliminary data.</text>
</comment>
<dbReference type="Pfam" id="PF05145">
    <property type="entry name" value="AbrB"/>
    <property type="match status" value="1"/>
</dbReference>
<feature type="transmembrane region" description="Helical" evidence="1">
    <location>
        <begin position="206"/>
        <end position="225"/>
    </location>
</feature>
<dbReference type="AlphaFoldDB" id="A0A4S5BIJ5"/>
<feature type="transmembrane region" description="Helical" evidence="1">
    <location>
        <begin position="7"/>
        <end position="25"/>
    </location>
</feature>
<feature type="transmembrane region" description="Helical" evidence="1">
    <location>
        <begin position="287"/>
        <end position="306"/>
    </location>
</feature>
<feature type="transmembrane region" description="Helical" evidence="1">
    <location>
        <begin position="178"/>
        <end position="199"/>
    </location>
</feature>
<proteinExistence type="predicted"/>
<dbReference type="InterPro" id="IPR017516">
    <property type="entry name" value="AbrB_dup"/>
</dbReference>
<feature type="transmembrane region" description="Helical" evidence="1">
    <location>
        <begin position="149"/>
        <end position="166"/>
    </location>
</feature>
<name>A0A4S5BIJ5_9BURK</name>
<evidence type="ECO:0000256" key="1">
    <source>
        <dbReference type="SAM" id="Phobius"/>
    </source>
</evidence>
<keyword evidence="1" id="KW-1133">Transmembrane helix</keyword>
<keyword evidence="3" id="KW-1185">Reference proteome</keyword>
<keyword evidence="1" id="KW-0472">Membrane</keyword>
<organism evidence="2 3">
    <name type="scientific">Lampropedia aestuarii</name>
    <dbReference type="NCBI Taxonomy" id="2562762"/>
    <lineage>
        <taxon>Bacteria</taxon>
        <taxon>Pseudomonadati</taxon>
        <taxon>Pseudomonadota</taxon>
        <taxon>Betaproteobacteria</taxon>
        <taxon>Burkholderiales</taxon>
        <taxon>Comamonadaceae</taxon>
        <taxon>Lampropedia</taxon>
    </lineage>
</organism>
<dbReference type="EMBL" id="SSWX01000016">
    <property type="protein sequence ID" value="THJ32244.1"/>
    <property type="molecule type" value="Genomic_DNA"/>
</dbReference>
<keyword evidence="1" id="KW-0812">Transmembrane</keyword>
<dbReference type="NCBIfam" id="TIGR03082">
    <property type="entry name" value="Gneg_AbrB_dup"/>
    <property type="match status" value="2"/>
</dbReference>
<dbReference type="PANTHER" id="PTHR38457">
    <property type="entry name" value="REGULATOR ABRB-RELATED"/>
    <property type="match status" value="1"/>
</dbReference>
<dbReference type="GO" id="GO:0016020">
    <property type="term" value="C:membrane"/>
    <property type="evidence" value="ECO:0007669"/>
    <property type="project" value="InterPro"/>
</dbReference>
<dbReference type="Proteomes" id="UP000306236">
    <property type="component" value="Unassembled WGS sequence"/>
</dbReference>
<dbReference type="PANTHER" id="PTHR38457:SF1">
    <property type="entry name" value="REGULATOR ABRB-RELATED"/>
    <property type="match status" value="1"/>
</dbReference>
<evidence type="ECO:0000313" key="2">
    <source>
        <dbReference type="EMBL" id="THJ32244.1"/>
    </source>
</evidence>
<reference evidence="2 3" key="1">
    <citation type="submission" date="2019-04" db="EMBL/GenBank/DDBJ databases">
        <title>Lampropedia sp YIM MLB12 draf genome.</title>
        <authorList>
            <person name="Wang Y.-X."/>
        </authorList>
    </citation>
    <scope>NUCLEOTIDE SEQUENCE [LARGE SCALE GENOMIC DNA]</scope>
    <source>
        <strain evidence="2 3">YIM MLB12</strain>
    </source>
</reference>
<gene>
    <name evidence="2" type="ORF">E8K88_12485</name>
</gene>
<feature type="transmembrane region" description="Helical" evidence="1">
    <location>
        <begin position="260"/>
        <end position="281"/>
    </location>
</feature>
<evidence type="ECO:0000313" key="3">
    <source>
        <dbReference type="Proteomes" id="UP000306236"/>
    </source>
</evidence>
<dbReference type="PIRSF" id="PIRSF038991">
    <property type="entry name" value="Protein_AbrB"/>
    <property type="match status" value="1"/>
</dbReference>